<keyword evidence="6 8" id="KW-1133">Transmembrane helix</keyword>
<feature type="transmembrane region" description="Helical" evidence="8">
    <location>
        <begin position="283"/>
        <end position="304"/>
    </location>
</feature>
<dbReference type="PANTHER" id="PTHR23502:SF132">
    <property type="entry name" value="POLYAMINE TRANSPORTER 2-RELATED"/>
    <property type="match status" value="1"/>
</dbReference>
<feature type="domain" description="Major facilitator superfamily (MFS) profile" evidence="9">
    <location>
        <begin position="15"/>
        <end position="394"/>
    </location>
</feature>
<feature type="transmembrane region" description="Helical" evidence="8">
    <location>
        <begin position="12"/>
        <end position="34"/>
    </location>
</feature>
<sequence length="418" mass="45909">MAIYTPTKLPKVPLLVIIITLMGAFGPMSIDLYLPAFLQIQEGLATTDAEVKKTLTFFLIGLCIGMMFYGPLSDKYGRRNIILFGAVVYSLTSIGSTLISYVESLQVLRLLQAIGAGACMVVGRAVIRDVFKGKQVAVMMSVVQVIMMIAPLLAPLVGVMVLKFFNNWRALFWVLTLFGSLAFFLTFFFLPETYKKGDRPDITLKGTFYNYYLILKDRRSLGAMLGCALPAGMVFAYVTGSSYLYQGTYGLSEFQFSLLFGLNIVGVIISAFMNIVLLRRFNIATLAIFGLIWISLAGILMLLIGDRSLWGFFFSTFMLMCVSGFIGNNIISQIIELNYNRAGAAMALNSATQFFVGAVASSIVMKDQSMLTTVMGVSGLLGAIAYFFLFQPWKELPSASSADIAQDDKIAQKSEVAD</sequence>
<feature type="transmembrane region" description="Helical" evidence="8">
    <location>
        <begin position="139"/>
        <end position="165"/>
    </location>
</feature>
<dbReference type="RefSeq" id="WP_109189356.1">
    <property type="nucleotide sequence ID" value="NZ_BMYA01000002.1"/>
</dbReference>
<evidence type="ECO:0000256" key="7">
    <source>
        <dbReference type="ARBA" id="ARBA00023136"/>
    </source>
</evidence>
<evidence type="ECO:0000256" key="4">
    <source>
        <dbReference type="ARBA" id="ARBA00022475"/>
    </source>
</evidence>
<proteinExistence type="inferred from homology"/>
<dbReference type="PANTHER" id="PTHR23502">
    <property type="entry name" value="MAJOR FACILITATOR SUPERFAMILY"/>
    <property type="match status" value="1"/>
</dbReference>
<evidence type="ECO:0000313" key="11">
    <source>
        <dbReference type="Proteomes" id="UP000245020"/>
    </source>
</evidence>
<keyword evidence="3 8" id="KW-0813">Transport</keyword>
<evidence type="ECO:0000256" key="5">
    <source>
        <dbReference type="ARBA" id="ARBA00022692"/>
    </source>
</evidence>
<dbReference type="InterPro" id="IPR011701">
    <property type="entry name" value="MFS"/>
</dbReference>
<dbReference type="Proteomes" id="UP000245020">
    <property type="component" value="Unassembled WGS sequence"/>
</dbReference>
<keyword evidence="5 8" id="KW-0812">Transmembrane</keyword>
<dbReference type="NCBIfam" id="TIGR00710">
    <property type="entry name" value="efflux_Bcr_CflA"/>
    <property type="match status" value="1"/>
</dbReference>
<evidence type="ECO:0000256" key="1">
    <source>
        <dbReference type="ARBA" id="ARBA00004651"/>
    </source>
</evidence>
<dbReference type="GO" id="GO:0005886">
    <property type="term" value="C:plasma membrane"/>
    <property type="evidence" value="ECO:0007669"/>
    <property type="project" value="UniProtKB-SubCell"/>
</dbReference>
<comment type="similarity">
    <text evidence="2 8">Belongs to the major facilitator superfamily. Bcr/CmlA family.</text>
</comment>
<dbReference type="AlphaFoldDB" id="A0A2U2ADG7"/>
<evidence type="ECO:0000256" key="6">
    <source>
        <dbReference type="ARBA" id="ARBA00022989"/>
    </source>
</evidence>
<dbReference type="GO" id="GO:1990961">
    <property type="term" value="P:xenobiotic detoxification by transmembrane export across the plasma membrane"/>
    <property type="evidence" value="ECO:0007669"/>
    <property type="project" value="InterPro"/>
</dbReference>
<dbReference type="Pfam" id="PF07690">
    <property type="entry name" value="MFS_1"/>
    <property type="match status" value="1"/>
</dbReference>
<gene>
    <name evidence="10" type="ORF">DC083_06135</name>
</gene>
<dbReference type="GO" id="GO:0015385">
    <property type="term" value="F:sodium:proton antiporter activity"/>
    <property type="evidence" value="ECO:0007669"/>
    <property type="project" value="TreeGrafter"/>
</dbReference>
<dbReference type="InterPro" id="IPR020846">
    <property type="entry name" value="MFS_dom"/>
</dbReference>
<organism evidence="10 11">
    <name type="scientific">Ignatzschineria ureiclastica</name>
    <dbReference type="NCBI Taxonomy" id="472582"/>
    <lineage>
        <taxon>Bacteria</taxon>
        <taxon>Pseudomonadati</taxon>
        <taxon>Pseudomonadota</taxon>
        <taxon>Gammaproteobacteria</taxon>
        <taxon>Cardiobacteriales</taxon>
        <taxon>Ignatzschineriaceae</taxon>
        <taxon>Ignatzschineria</taxon>
    </lineage>
</organism>
<evidence type="ECO:0000259" key="9">
    <source>
        <dbReference type="PROSITE" id="PS50850"/>
    </source>
</evidence>
<feature type="transmembrane region" description="Helical" evidence="8">
    <location>
        <begin position="310"/>
        <end position="331"/>
    </location>
</feature>
<feature type="transmembrane region" description="Helical" evidence="8">
    <location>
        <begin position="370"/>
        <end position="390"/>
    </location>
</feature>
<feature type="transmembrane region" description="Helical" evidence="8">
    <location>
        <begin position="107"/>
        <end position="127"/>
    </location>
</feature>
<dbReference type="OrthoDB" id="5670831at2"/>
<dbReference type="EMBL" id="QEWQ01000004">
    <property type="protein sequence ID" value="PWD80696.1"/>
    <property type="molecule type" value="Genomic_DNA"/>
</dbReference>
<feature type="transmembrane region" description="Helical" evidence="8">
    <location>
        <begin position="81"/>
        <end position="101"/>
    </location>
</feature>
<keyword evidence="8" id="KW-0997">Cell inner membrane</keyword>
<dbReference type="InterPro" id="IPR004812">
    <property type="entry name" value="Efflux_drug-R_Bcr/CmlA"/>
</dbReference>
<feature type="transmembrane region" description="Helical" evidence="8">
    <location>
        <begin position="343"/>
        <end position="364"/>
    </location>
</feature>
<feature type="transmembrane region" description="Helical" evidence="8">
    <location>
        <begin position="54"/>
        <end position="72"/>
    </location>
</feature>
<keyword evidence="4" id="KW-1003">Cell membrane</keyword>
<dbReference type="GO" id="GO:0042910">
    <property type="term" value="F:xenobiotic transmembrane transporter activity"/>
    <property type="evidence" value="ECO:0007669"/>
    <property type="project" value="InterPro"/>
</dbReference>
<evidence type="ECO:0000256" key="3">
    <source>
        <dbReference type="ARBA" id="ARBA00022448"/>
    </source>
</evidence>
<dbReference type="PROSITE" id="PS50850">
    <property type="entry name" value="MFS"/>
    <property type="match status" value="1"/>
</dbReference>
<feature type="transmembrane region" description="Helical" evidence="8">
    <location>
        <begin position="256"/>
        <end position="276"/>
    </location>
</feature>
<keyword evidence="11" id="KW-1185">Reference proteome</keyword>
<dbReference type="SUPFAM" id="SSF103473">
    <property type="entry name" value="MFS general substrate transporter"/>
    <property type="match status" value="1"/>
</dbReference>
<dbReference type="InterPro" id="IPR036259">
    <property type="entry name" value="MFS_trans_sf"/>
</dbReference>
<dbReference type="CDD" id="cd17320">
    <property type="entry name" value="MFS_MdfA_MDR_like"/>
    <property type="match status" value="1"/>
</dbReference>
<comment type="caution">
    <text evidence="10">The sequence shown here is derived from an EMBL/GenBank/DDBJ whole genome shotgun (WGS) entry which is preliminary data.</text>
</comment>
<evidence type="ECO:0000256" key="2">
    <source>
        <dbReference type="ARBA" id="ARBA00006236"/>
    </source>
</evidence>
<name>A0A2U2ADG7_9GAMM</name>
<feature type="transmembrane region" description="Helical" evidence="8">
    <location>
        <begin position="171"/>
        <end position="190"/>
    </location>
</feature>
<feature type="transmembrane region" description="Helical" evidence="8">
    <location>
        <begin position="221"/>
        <end position="244"/>
    </location>
</feature>
<dbReference type="Gene3D" id="1.20.1720.10">
    <property type="entry name" value="Multidrug resistance protein D"/>
    <property type="match status" value="1"/>
</dbReference>
<comment type="subcellular location">
    <subcellularLocation>
        <location evidence="8">Cell inner membrane</location>
        <topology evidence="8">Multi-pass membrane protein</topology>
    </subcellularLocation>
    <subcellularLocation>
        <location evidence="1">Cell membrane</location>
        <topology evidence="1">Multi-pass membrane protein</topology>
    </subcellularLocation>
</comment>
<protein>
    <recommendedName>
        <fullName evidence="8">Bcr/CflA family efflux transporter</fullName>
    </recommendedName>
</protein>
<evidence type="ECO:0000313" key="10">
    <source>
        <dbReference type="EMBL" id="PWD80696.1"/>
    </source>
</evidence>
<accession>A0A2U2ADG7</accession>
<reference evidence="11" key="1">
    <citation type="submission" date="2018-05" db="EMBL/GenBank/DDBJ databases">
        <title>Ignatzschineria dubaiensis sp. nov., isolated from necrotic foot tissues of dromedaries (Camelus dromedarius) and associated maggots in Dubai, United Arab Emirates.</title>
        <authorList>
            <person name="Tsang C.C."/>
            <person name="Tang J.Y.M."/>
            <person name="Fong J.Y.H."/>
            <person name="Kinne J."/>
            <person name="Lee H.H."/>
            <person name="Joseph M."/>
            <person name="Jose S."/>
            <person name="Schuster R.K."/>
            <person name="Tang Y."/>
            <person name="Sivakumar S."/>
            <person name="Chen J.H.K."/>
            <person name="Teng J.L.L."/>
            <person name="Lau S.K.P."/>
            <person name="Wernery U."/>
            <person name="Woo P.C.Y."/>
        </authorList>
    </citation>
    <scope>NUCLEOTIDE SEQUENCE [LARGE SCALE GENOMIC DNA]</scope>
    <source>
        <strain evidence="11">KCTC 22644</strain>
    </source>
</reference>
<evidence type="ECO:0000256" key="8">
    <source>
        <dbReference type="RuleBase" id="RU365088"/>
    </source>
</evidence>
<keyword evidence="7 8" id="KW-0472">Membrane</keyword>